<proteinExistence type="inferred from homology"/>
<dbReference type="Gene3D" id="2.60.40.790">
    <property type="match status" value="1"/>
</dbReference>
<dbReference type="EMBL" id="CATQJA010002569">
    <property type="protein sequence ID" value="CAJ0571538.1"/>
    <property type="molecule type" value="Genomic_DNA"/>
</dbReference>
<dbReference type="GO" id="GO:0005634">
    <property type="term" value="C:nucleus"/>
    <property type="evidence" value="ECO:0007669"/>
    <property type="project" value="TreeGrafter"/>
</dbReference>
<feature type="region of interest" description="Disordered" evidence="2">
    <location>
        <begin position="109"/>
        <end position="192"/>
    </location>
</feature>
<protein>
    <recommendedName>
        <fullName evidence="3">CS domain-containing protein</fullName>
    </recommendedName>
</protein>
<comment type="similarity">
    <text evidence="1">Belongs to the p23/wos2 family.</text>
</comment>
<reference evidence="4" key="1">
    <citation type="submission" date="2023-06" db="EMBL/GenBank/DDBJ databases">
        <authorList>
            <person name="Delattre M."/>
        </authorList>
    </citation>
    <scope>NUCLEOTIDE SEQUENCE</scope>
    <source>
        <strain evidence="4">AF72</strain>
    </source>
</reference>
<feature type="non-terminal residue" evidence="4">
    <location>
        <position position="1"/>
    </location>
</feature>
<dbReference type="InterPro" id="IPR045250">
    <property type="entry name" value="p23-like"/>
</dbReference>
<dbReference type="PANTHER" id="PTHR22932:SF1">
    <property type="entry name" value="CO-CHAPERONE PROTEIN DAF-41"/>
    <property type="match status" value="1"/>
</dbReference>
<name>A0AA36CP44_9BILA</name>
<evidence type="ECO:0000256" key="1">
    <source>
        <dbReference type="ARBA" id="ARBA00025733"/>
    </source>
</evidence>
<evidence type="ECO:0000313" key="5">
    <source>
        <dbReference type="Proteomes" id="UP001177023"/>
    </source>
</evidence>
<dbReference type="CDD" id="cd06465">
    <property type="entry name" value="p23_hB-ind1_like"/>
    <property type="match status" value="1"/>
</dbReference>
<dbReference type="GO" id="GO:0005829">
    <property type="term" value="C:cytosol"/>
    <property type="evidence" value="ECO:0007669"/>
    <property type="project" value="TreeGrafter"/>
</dbReference>
<dbReference type="Pfam" id="PF04969">
    <property type="entry name" value="CS"/>
    <property type="match status" value="1"/>
</dbReference>
<evidence type="ECO:0000259" key="3">
    <source>
        <dbReference type="PROSITE" id="PS51203"/>
    </source>
</evidence>
<accession>A0AA36CP44</accession>
<keyword evidence="5" id="KW-1185">Reference proteome</keyword>
<feature type="compositionally biased region" description="Acidic residues" evidence="2">
    <location>
        <begin position="111"/>
        <end position="121"/>
    </location>
</feature>
<dbReference type="GO" id="GO:0051087">
    <property type="term" value="F:protein-folding chaperone binding"/>
    <property type="evidence" value="ECO:0007669"/>
    <property type="project" value="TreeGrafter"/>
</dbReference>
<feature type="compositionally biased region" description="Gly residues" evidence="2">
    <location>
        <begin position="147"/>
        <end position="158"/>
    </location>
</feature>
<dbReference type="GO" id="GO:0051131">
    <property type="term" value="P:chaperone-mediated protein complex assembly"/>
    <property type="evidence" value="ECO:0007669"/>
    <property type="project" value="TreeGrafter"/>
</dbReference>
<evidence type="ECO:0000256" key="2">
    <source>
        <dbReference type="SAM" id="MobiDB-lite"/>
    </source>
</evidence>
<comment type="caution">
    <text evidence="4">The sequence shown here is derived from an EMBL/GenBank/DDBJ whole genome shotgun (WGS) entry which is preliminary data.</text>
</comment>
<dbReference type="AlphaFoldDB" id="A0AA36CP44"/>
<dbReference type="FunFam" id="2.60.40.790:FF:000013">
    <property type="entry name" value="Very-long-chain (3R)-3-hydroxyacyl-CoA dehydratase"/>
    <property type="match status" value="1"/>
</dbReference>
<feature type="domain" description="CS" evidence="3">
    <location>
        <begin position="6"/>
        <end position="92"/>
    </location>
</feature>
<dbReference type="SUPFAM" id="SSF49764">
    <property type="entry name" value="HSP20-like chaperones"/>
    <property type="match status" value="1"/>
</dbReference>
<sequence length="192" mass="21080">MTAPVTKRPATKWAQRRTHLFITFEVDSAEDVKLDATPTTLHFSAANGAENYDVELEFFEQIDPESVQRSQGTRFVEITVIKKEEKWWPRLQKSSAKCHWLATDYSKWKDEDEVSEEEGEEPMMPGGGGMPGMPGGFDLAKYMQQAGAGGLGGMGGADFDGLGDDDDEDGMPDLEDADEDDDQKPGTAASHA</sequence>
<gene>
    <name evidence="4" type="ORF">MSPICULIGERA_LOCUS9942</name>
</gene>
<dbReference type="GO" id="GO:0051879">
    <property type="term" value="F:Hsp90 protein binding"/>
    <property type="evidence" value="ECO:0007669"/>
    <property type="project" value="InterPro"/>
</dbReference>
<dbReference type="Proteomes" id="UP001177023">
    <property type="component" value="Unassembled WGS sequence"/>
</dbReference>
<evidence type="ECO:0000313" key="4">
    <source>
        <dbReference type="EMBL" id="CAJ0571538.1"/>
    </source>
</evidence>
<organism evidence="4 5">
    <name type="scientific">Mesorhabditis spiculigera</name>
    <dbReference type="NCBI Taxonomy" id="96644"/>
    <lineage>
        <taxon>Eukaryota</taxon>
        <taxon>Metazoa</taxon>
        <taxon>Ecdysozoa</taxon>
        <taxon>Nematoda</taxon>
        <taxon>Chromadorea</taxon>
        <taxon>Rhabditida</taxon>
        <taxon>Rhabditina</taxon>
        <taxon>Rhabditomorpha</taxon>
        <taxon>Rhabditoidea</taxon>
        <taxon>Rhabditidae</taxon>
        <taxon>Mesorhabditinae</taxon>
        <taxon>Mesorhabditis</taxon>
    </lineage>
</organism>
<dbReference type="PROSITE" id="PS51203">
    <property type="entry name" value="CS"/>
    <property type="match status" value="1"/>
</dbReference>
<dbReference type="InterPro" id="IPR008978">
    <property type="entry name" value="HSP20-like_chaperone"/>
</dbReference>
<dbReference type="InterPro" id="IPR007052">
    <property type="entry name" value="CS_dom"/>
</dbReference>
<dbReference type="PANTHER" id="PTHR22932">
    <property type="entry name" value="TELOMERASE-BINDING PROTEIN P23 HSP90 CO-CHAPERONE"/>
    <property type="match status" value="1"/>
</dbReference>
<feature type="compositionally biased region" description="Acidic residues" evidence="2">
    <location>
        <begin position="161"/>
        <end position="182"/>
    </location>
</feature>
<dbReference type="GO" id="GO:0006457">
    <property type="term" value="P:protein folding"/>
    <property type="evidence" value="ECO:0007669"/>
    <property type="project" value="TreeGrafter"/>
</dbReference>
<feature type="compositionally biased region" description="Gly residues" evidence="2">
    <location>
        <begin position="125"/>
        <end position="135"/>
    </location>
</feature>